<feature type="compositionally biased region" description="Low complexity" evidence="1">
    <location>
        <begin position="415"/>
        <end position="428"/>
    </location>
</feature>
<organism evidence="3 4">
    <name type="scientific">Pyricularia oryzae</name>
    <name type="common">Rice blast fungus</name>
    <name type="synonym">Magnaporthe oryzae</name>
    <dbReference type="NCBI Taxonomy" id="318829"/>
    <lineage>
        <taxon>Eukaryota</taxon>
        <taxon>Fungi</taxon>
        <taxon>Dikarya</taxon>
        <taxon>Ascomycota</taxon>
        <taxon>Pezizomycotina</taxon>
        <taxon>Sordariomycetes</taxon>
        <taxon>Sordariomycetidae</taxon>
        <taxon>Magnaporthales</taxon>
        <taxon>Pyriculariaceae</taxon>
        <taxon>Pyricularia</taxon>
    </lineage>
</organism>
<feature type="compositionally biased region" description="Low complexity" evidence="1">
    <location>
        <begin position="80"/>
        <end position="103"/>
    </location>
</feature>
<feature type="region of interest" description="Disordered" evidence="1">
    <location>
        <begin position="1"/>
        <end position="135"/>
    </location>
</feature>
<reference evidence="3 4" key="1">
    <citation type="journal article" date="2019" name="Mol. Biol. Evol.">
        <title>Blast fungal genomes show frequent chromosomal changes, gene gains and losses, and effector gene turnover.</title>
        <authorList>
            <person name="Gomez Luciano L.B."/>
            <person name="Jason Tsai I."/>
            <person name="Chuma I."/>
            <person name="Tosa Y."/>
            <person name="Chen Y.H."/>
            <person name="Li J.Y."/>
            <person name="Li M.Y."/>
            <person name="Jade Lu M.Y."/>
            <person name="Nakayashiki H."/>
            <person name="Li W.H."/>
        </authorList>
    </citation>
    <scope>NUCLEOTIDE SEQUENCE [LARGE SCALE GENOMIC DNA]</scope>
    <source>
        <strain evidence="3">MZ5-1-6</strain>
    </source>
</reference>
<feature type="compositionally biased region" description="Gly residues" evidence="1">
    <location>
        <begin position="315"/>
        <end position="329"/>
    </location>
</feature>
<gene>
    <name evidence="3" type="ORF">PoMZ_02412</name>
</gene>
<name>A0A4P7N914_PYROR</name>
<dbReference type="Proteomes" id="UP000294847">
    <property type="component" value="Chromosome 2"/>
</dbReference>
<protein>
    <submittedName>
        <fullName evidence="3">Uncharacterized protein</fullName>
    </submittedName>
</protein>
<feature type="compositionally biased region" description="Low complexity" evidence="1">
    <location>
        <begin position="149"/>
        <end position="201"/>
    </location>
</feature>
<dbReference type="AlphaFoldDB" id="A0A4P7N914"/>
<proteinExistence type="predicted"/>
<feature type="compositionally biased region" description="Low complexity" evidence="1">
    <location>
        <begin position="244"/>
        <end position="255"/>
    </location>
</feature>
<feature type="region of interest" description="Disordered" evidence="1">
    <location>
        <begin position="234"/>
        <end position="268"/>
    </location>
</feature>
<dbReference type="EMBL" id="CP034205">
    <property type="protein sequence ID" value="QBZ57486.1"/>
    <property type="molecule type" value="Genomic_DNA"/>
</dbReference>
<feature type="compositionally biased region" description="Basic and acidic residues" evidence="1">
    <location>
        <begin position="25"/>
        <end position="35"/>
    </location>
</feature>
<evidence type="ECO:0000256" key="1">
    <source>
        <dbReference type="SAM" id="MobiDB-lite"/>
    </source>
</evidence>
<evidence type="ECO:0000313" key="3">
    <source>
        <dbReference type="EMBL" id="QBZ57486.1"/>
    </source>
</evidence>
<sequence>MESQYPSRGSLLPPTNSTAAEESSSEEKCLKREQDLSSPSKAFDRHLDLETRSPPIVQGITPSSDAYQDSIIAVEDQDLQTQQQQQQQQQQQGTEPTYQQPETPYRRRDIVEQARSTAVPTRPREADSQNSPPPQLVYVIRRQFDNETSDATTSTTSSSSSTSTTTTSERTTTSDRTTTTSSSRSSRTTNRSSSRSSTSISILPLTSSSASLTKPPSTLSTSITASPNVTLSLLPPAGGGNSTGSGPTTTVTIITGPPPSNAPSAATSSDERMSANLVLVVTFCAVFGAVMLIGTGIFLWKRARRRRDHINGSPIKGGGIGGKGLGGGGKRGKRSKYDGPTGSLYGDDPYATAAGEMENGPVWGVTPPWAVADLPLTPPNIVLPPDPNRRMTLPGTMSRTLPKIVAQRASPTTESRSSNYPPSRSGSSAYSPPRGRSPRDEGYDPSNVI</sequence>
<accession>A0A4P7N914</accession>
<keyword evidence="2" id="KW-0812">Transmembrane</keyword>
<keyword evidence="2" id="KW-1133">Transmembrane helix</keyword>
<feature type="transmembrane region" description="Helical" evidence="2">
    <location>
        <begin position="277"/>
        <end position="300"/>
    </location>
</feature>
<feature type="region of interest" description="Disordered" evidence="1">
    <location>
        <begin position="147"/>
        <end position="201"/>
    </location>
</feature>
<feature type="compositionally biased region" description="Basic and acidic residues" evidence="1">
    <location>
        <begin position="42"/>
        <end position="51"/>
    </location>
</feature>
<keyword evidence="2" id="KW-0472">Membrane</keyword>
<evidence type="ECO:0000256" key="2">
    <source>
        <dbReference type="SAM" id="Phobius"/>
    </source>
</evidence>
<evidence type="ECO:0000313" key="4">
    <source>
        <dbReference type="Proteomes" id="UP000294847"/>
    </source>
</evidence>
<feature type="region of interest" description="Disordered" evidence="1">
    <location>
        <begin position="310"/>
        <end position="343"/>
    </location>
</feature>
<feature type="region of interest" description="Disordered" evidence="1">
    <location>
        <begin position="381"/>
        <end position="449"/>
    </location>
</feature>